<dbReference type="Pfam" id="PF25301">
    <property type="entry name" value="CUT_C"/>
    <property type="match status" value="1"/>
</dbReference>
<dbReference type="GO" id="GO:0005886">
    <property type="term" value="C:plasma membrane"/>
    <property type="evidence" value="ECO:0007669"/>
    <property type="project" value="UniProtKB-SubCell"/>
</dbReference>
<dbReference type="InterPro" id="IPR001507">
    <property type="entry name" value="ZP_dom"/>
</dbReference>
<name>A0A0D8Y8T2_DICVI</name>
<reference evidence="11" key="2">
    <citation type="journal article" date="2016" name="Sci. Rep.">
        <title>Dictyocaulus viviparus genome, variome and transcriptome elucidate lungworm biology and support future intervention.</title>
        <authorList>
            <person name="McNulty S.N."/>
            <person name="Strube C."/>
            <person name="Rosa B.A."/>
            <person name="Martin J.C."/>
            <person name="Tyagi R."/>
            <person name="Choi Y.J."/>
            <person name="Wang Q."/>
            <person name="Hallsworth Pepin K."/>
            <person name="Zhang X."/>
            <person name="Ozersky P."/>
            <person name="Wilson R.K."/>
            <person name="Sternberg P.W."/>
            <person name="Gasser R.B."/>
            <person name="Mitreva M."/>
        </authorList>
    </citation>
    <scope>NUCLEOTIDE SEQUENCE [LARGE SCALE GENOMIC DNA]</scope>
    <source>
        <strain evidence="11">HannoverDv2000</strain>
    </source>
</reference>
<dbReference type="GO" id="GO:0042302">
    <property type="term" value="F:structural constituent of cuticle"/>
    <property type="evidence" value="ECO:0007669"/>
    <property type="project" value="UniProtKB-KW"/>
</dbReference>
<evidence type="ECO:0000256" key="8">
    <source>
        <dbReference type="SAM" id="Phobius"/>
    </source>
</evidence>
<keyword evidence="3" id="KW-1003">Cell membrane</keyword>
<dbReference type="PROSITE" id="PS51034">
    <property type="entry name" value="ZP_2"/>
    <property type="match status" value="1"/>
</dbReference>
<proteinExistence type="predicted"/>
<keyword evidence="7 8" id="KW-0472">Membrane</keyword>
<evidence type="ECO:0000313" key="10">
    <source>
        <dbReference type="EMBL" id="KJH52627.1"/>
    </source>
</evidence>
<dbReference type="InterPro" id="IPR056953">
    <property type="entry name" value="CUT_N"/>
</dbReference>
<keyword evidence="4 8" id="KW-0812">Transmembrane</keyword>
<evidence type="ECO:0000256" key="6">
    <source>
        <dbReference type="ARBA" id="ARBA00022989"/>
    </source>
</evidence>
<evidence type="ECO:0000256" key="3">
    <source>
        <dbReference type="ARBA" id="ARBA00022475"/>
    </source>
</evidence>
<sequence length="390" mass="43796">MHLVLADDVLNANKNQSLFLNDCQQTRLWGITTGRNRYKLVPEQYPVNPLLYRVDCAADAIYVKVKTNRTFEGHVQVKFAANKFCYQVLVTNNQIEVLVPHEECALPRRRIQSPAGVFLEATISVSFDPDFTTADDRIFHLQCFHQRTSKGKLHGPGSPTEPPSDHRLTPLCSYTVRKWLNGPLVGTVMLGQAVFHQWNCENHQNSCLVVHSCSVIGGETKHELMGANGCSKNTKIFPNLAYINPSLVGQNVSVFGLLQTPLIYFECKLLLIPKVDGFCKTPECAEPTNRTRRSSEAYEEDMSVDVHSQRIEVSELGGNSNVEENVSQGSKSSYRVETYQSRSQICVSINPFITALVISMIALAVFLAVILSLRRYRRYAISQSMCQPSY</sequence>
<feature type="transmembrane region" description="Helical" evidence="8">
    <location>
        <begin position="352"/>
        <end position="373"/>
    </location>
</feature>
<dbReference type="InterPro" id="IPR051962">
    <property type="entry name" value="Cuticlin"/>
</dbReference>
<keyword evidence="6 8" id="KW-1133">Transmembrane helix</keyword>
<organism evidence="10 11">
    <name type="scientific">Dictyocaulus viviparus</name>
    <name type="common">Bovine lungworm</name>
    <dbReference type="NCBI Taxonomy" id="29172"/>
    <lineage>
        <taxon>Eukaryota</taxon>
        <taxon>Metazoa</taxon>
        <taxon>Ecdysozoa</taxon>
        <taxon>Nematoda</taxon>
        <taxon>Chromadorea</taxon>
        <taxon>Rhabditida</taxon>
        <taxon>Rhabditina</taxon>
        <taxon>Rhabditomorpha</taxon>
        <taxon>Strongyloidea</taxon>
        <taxon>Metastrongylidae</taxon>
        <taxon>Dictyocaulus</taxon>
    </lineage>
</organism>
<keyword evidence="5" id="KW-0732">Signal</keyword>
<evidence type="ECO:0000256" key="1">
    <source>
        <dbReference type="ARBA" id="ARBA00004251"/>
    </source>
</evidence>
<dbReference type="Pfam" id="PF25057">
    <property type="entry name" value="CUT_N"/>
    <property type="match status" value="1"/>
</dbReference>
<dbReference type="EMBL" id="KN716162">
    <property type="protein sequence ID" value="KJH52627.1"/>
    <property type="molecule type" value="Genomic_DNA"/>
</dbReference>
<dbReference type="PANTHER" id="PTHR22907:SF17">
    <property type="entry name" value="ZP DOMAIN-CONTAINING PROTEIN"/>
    <property type="match status" value="1"/>
</dbReference>
<dbReference type="Proteomes" id="UP000053766">
    <property type="component" value="Unassembled WGS sequence"/>
</dbReference>
<evidence type="ECO:0000256" key="7">
    <source>
        <dbReference type="ARBA" id="ARBA00023136"/>
    </source>
</evidence>
<keyword evidence="2" id="KW-0193">Cuticle</keyword>
<dbReference type="InterPro" id="IPR057475">
    <property type="entry name" value="CUT_C"/>
</dbReference>
<dbReference type="SMART" id="SM00241">
    <property type="entry name" value="ZP"/>
    <property type="match status" value="1"/>
</dbReference>
<gene>
    <name evidence="10" type="ORF">DICVIV_01212</name>
</gene>
<protein>
    <submittedName>
        <fullName evidence="10">Zona pellucida-like domain protein</fullName>
    </submittedName>
</protein>
<evidence type="ECO:0000256" key="4">
    <source>
        <dbReference type="ARBA" id="ARBA00022692"/>
    </source>
</evidence>
<keyword evidence="11" id="KW-1185">Reference proteome</keyword>
<evidence type="ECO:0000313" key="11">
    <source>
        <dbReference type="Proteomes" id="UP000053766"/>
    </source>
</evidence>
<evidence type="ECO:0000256" key="2">
    <source>
        <dbReference type="ARBA" id="ARBA00022460"/>
    </source>
</evidence>
<dbReference type="OrthoDB" id="5855819at2759"/>
<dbReference type="AlphaFoldDB" id="A0A0D8Y8T2"/>
<comment type="subcellular location">
    <subcellularLocation>
        <location evidence="1">Cell membrane</location>
        <topology evidence="1">Single-pass type I membrane protein</topology>
    </subcellularLocation>
</comment>
<reference evidence="10 11" key="1">
    <citation type="submission" date="2013-11" db="EMBL/GenBank/DDBJ databases">
        <title>Draft genome of the bovine lungworm Dictyocaulus viviparus.</title>
        <authorList>
            <person name="Mitreva M."/>
        </authorList>
    </citation>
    <scope>NUCLEOTIDE SEQUENCE [LARGE SCALE GENOMIC DNA]</scope>
    <source>
        <strain evidence="10 11">HannoverDv2000</strain>
    </source>
</reference>
<feature type="domain" description="ZP" evidence="9">
    <location>
        <begin position="55"/>
        <end position="291"/>
    </location>
</feature>
<accession>A0A0D8Y8T2</accession>
<evidence type="ECO:0000259" key="9">
    <source>
        <dbReference type="PROSITE" id="PS51034"/>
    </source>
</evidence>
<dbReference type="PANTHER" id="PTHR22907">
    <property type="entry name" value="GH04558P"/>
    <property type="match status" value="1"/>
</dbReference>
<evidence type="ECO:0000256" key="5">
    <source>
        <dbReference type="ARBA" id="ARBA00022729"/>
    </source>
</evidence>